<sequence length="23" mass="2694">MMYAALPLFFHKEAVCTTQTYDL</sequence>
<evidence type="ECO:0000313" key="1">
    <source>
        <dbReference type="EMBL" id="MBX46037.1"/>
    </source>
</evidence>
<organism evidence="1">
    <name type="scientific">Rhizophora mucronata</name>
    <name type="common">Asiatic mangrove</name>
    <dbReference type="NCBI Taxonomy" id="61149"/>
    <lineage>
        <taxon>Eukaryota</taxon>
        <taxon>Viridiplantae</taxon>
        <taxon>Streptophyta</taxon>
        <taxon>Embryophyta</taxon>
        <taxon>Tracheophyta</taxon>
        <taxon>Spermatophyta</taxon>
        <taxon>Magnoliopsida</taxon>
        <taxon>eudicotyledons</taxon>
        <taxon>Gunneridae</taxon>
        <taxon>Pentapetalae</taxon>
        <taxon>rosids</taxon>
        <taxon>fabids</taxon>
        <taxon>Malpighiales</taxon>
        <taxon>Rhizophoraceae</taxon>
        <taxon>Rhizophora</taxon>
    </lineage>
</organism>
<accession>A0A2P2NU36</accession>
<reference evidence="1" key="1">
    <citation type="submission" date="2018-02" db="EMBL/GenBank/DDBJ databases">
        <title>Rhizophora mucronata_Transcriptome.</title>
        <authorList>
            <person name="Meera S.P."/>
            <person name="Sreeshan A."/>
            <person name="Augustine A."/>
        </authorList>
    </citation>
    <scope>NUCLEOTIDE SEQUENCE</scope>
    <source>
        <tissue evidence="1">Leaf</tissue>
    </source>
</reference>
<protein>
    <submittedName>
        <fullName evidence="1">Uncharacterized protein</fullName>
    </submittedName>
</protein>
<proteinExistence type="predicted"/>
<dbReference type="AlphaFoldDB" id="A0A2P2NU36"/>
<name>A0A2P2NU36_RHIMU</name>
<dbReference type="EMBL" id="GGEC01065553">
    <property type="protein sequence ID" value="MBX46037.1"/>
    <property type="molecule type" value="Transcribed_RNA"/>
</dbReference>